<dbReference type="Proteomes" id="UP000467841">
    <property type="component" value="Unassembled WGS sequence"/>
</dbReference>
<reference evidence="1" key="1">
    <citation type="submission" date="2020-01" db="EMBL/GenBank/DDBJ databases">
        <authorList>
            <person name="Mishra B."/>
        </authorList>
    </citation>
    <scope>NUCLEOTIDE SEQUENCE [LARGE SCALE GENOMIC DNA]</scope>
</reference>
<accession>A0A6D2HWC0</accession>
<evidence type="ECO:0008006" key="3">
    <source>
        <dbReference type="Google" id="ProtNLM"/>
    </source>
</evidence>
<dbReference type="EMBL" id="CACVBM020000366">
    <property type="protein sequence ID" value="CAA7018279.1"/>
    <property type="molecule type" value="Genomic_DNA"/>
</dbReference>
<evidence type="ECO:0000313" key="2">
    <source>
        <dbReference type="Proteomes" id="UP000467841"/>
    </source>
</evidence>
<organism evidence="1 2">
    <name type="scientific">Microthlaspi erraticum</name>
    <dbReference type="NCBI Taxonomy" id="1685480"/>
    <lineage>
        <taxon>Eukaryota</taxon>
        <taxon>Viridiplantae</taxon>
        <taxon>Streptophyta</taxon>
        <taxon>Embryophyta</taxon>
        <taxon>Tracheophyta</taxon>
        <taxon>Spermatophyta</taxon>
        <taxon>Magnoliopsida</taxon>
        <taxon>eudicotyledons</taxon>
        <taxon>Gunneridae</taxon>
        <taxon>Pentapetalae</taxon>
        <taxon>rosids</taxon>
        <taxon>malvids</taxon>
        <taxon>Brassicales</taxon>
        <taxon>Brassicaceae</taxon>
        <taxon>Coluteocarpeae</taxon>
        <taxon>Microthlaspi</taxon>
    </lineage>
</organism>
<keyword evidence="2" id="KW-1185">Reference proteome</keyword>
<proteinExistence type="predicted"/>
<gene>
    <name evidence="1" type="ORF">MERR_LOCUS5514</name>
</gene>
<sequence>MLAAERMPNIEKLVLPRWCFQTKNSFQFAFSQWKNLKTLIIAHDNLTGKFEFQDIGKNCSNLTNLKYFGDLRKNTATQIVRNLKSIKRLSL</sequence>
<dbReference type="InterPro" id="IPR032675">
    <property type="entry name" value="LRR_dom_sf"/>
</dbReference>
<dbReference type="OrthoDB" id="1929062at2759"/>
<protein>
    <recommendedName>
        <fullName evidence="3">FBD domain-containing protein</fullName>
    </recommendedName>
</protein>
<dbReference type="Gene3D" id="3.80.10.10">
    <property type="entry name" value="Ribonuclease Inhibitor"/>
    <property type="match status" value="1"/>
</dbReference>
<comment type="caution">
    <text evidence="1">The sequence shown here is derived from an EMBL/GenBank/DDBJ whole genome shotgun (WGS) entry which is preliminary data.</text>
</comment>
<evidence type="ECO:0000313" key="1">
    <source>
        <dbReference type="EMBL" id="CAA7018279.1"/>
    </source>
</evidence>
<name>A0A6D2HWC0_9BRAS</name>
<dbReference type="AlphaFoldDB" id="A0A6D2HWC0"/>
<dbReference type="SUPFAM" id="SSF52047">
    <property type="entry name" value="RNI-like"/>
    <property type="match status" value="1"/>
</dbReference>